<organism evidence="2 3">
    <name type="scientific">Desulfitobacterium dehalogenans (strain ATCC 51507 / DSM 9161 / JW/IU-DC1)</name>
    <dbReference type="NCBI Taxonomy" id="756499"/>
    <lineage>
        <taxon>Bacteria</taxon>
        <taxon>Bacillati</taxon>
        <taxon>Bacillota</taxon>
        <taxon>Clostridia</taxon>
        <taxon>Eubacteriales</taxon>
        <taxon>Desulfitobacteriaceae</taxon>
        <taxon>Desulfitobacterium</taxon>
    </lineage>
</organism>
<evidence type="ECO:0000313" key="2">
    <source>
        <dbReference type="EMBL" id="AFL99299.1"/>
    </source>
</evidence>
<proteinExistence type="predicted"/>
<keyword evidence="1" id="KW-0732">Signal</keyword>
<reference evidence="3" key="1">
    <citation type="submission" date="2012-06" db="EMBL/GenBank/DDBJ databases">
        <title>Complete sequence of Desulfitobacterium dehalogenans ATCC 51507.</title>
        <authorList>
            <person name="Lucas S."/>
            <person name="Han J."/>
            <person name="Lapidus A."/>
            <person name="Cheng J.-F."/>
            <person name="Goodwin L."/>
            <person name="Pitluck S."/>
            <person name="Peters L."/>
            <person name="Ovchinnikova G."/>
            <person name="Teshima H."/>
            <person name="Detter J.C."/>
            <person name="Han C."/>
            <person name="Tapia R."/>
            <person name="Land M."/>
            <person name="Hauser L."/>
            <person name="Kyrpides N."/>
            <person name="Ivanova N."/>
            <person name="Pagani I."/>
            <person name="Kruse T."/>
            <person name="de Vos W.M."/>
            <person name="Smidt H."/>
            <person name="Woyke T."/>
        </authorList>
    </citation>
    <scope>NUCLEOTIDE SEQUENCE [LARGE SCALE GENOMIC DNA]</scope>
    <source>
        <strain evidence="3">ATCC 51507 / DSM 9161 / JW/IU-DC1</strain>
    </source>
</reference>
<evidence type="ECO:0000313" key="3">
    <source>
        <dbReference type="Proteomes" id="UP000006053"/>
    </source>
</evidence>
<accession>I4A5R5</accession>
<dbReference type="EMBL" id="CP003348">
    <property type="protein sequence ID" value="AFL99299.1"/>
    <property type="molecule type" value="Genomic_DNA"/>
</dbReference>
<sequence length="610" mass="68925" precursor="true">MKVRTLQKYIRGLLCLGLILVMVSAIAGCAQHSEGKTDTENVLTDNKPIIVEITDPAELEHLWQEYIYDAIYTIGSTWEFHSAQEIDPAVVAQFCWVKYQEENDTANLKTVSEENMSLLFPLADALKYAERYFNLTTLEVSKIPNHYFNPEKQAFVLGKNSEKPKPGYAERNSWGVHPAKVTRGADGTLTVELEHYDTYENRRVDSRQTFTLKERPNGSLYFVEGRREFINNHLVALTGDVKDFPAIDGFDGDLQEIYMVGEVEGKLLLSYTPNNENQSPALMLLNPDNMKIEKKVNLKGSINGTEVEYKGGRLVVRFKDKVLIYRGDLEVENEIPLPGVITAKIDREPQYDQNGFSEVYFGGYDIASDLNRIVYSDEIGVKLVTLEDGKETLLAKTVQPKLPEPSRGAPVGPSYHFSPRFVAGDRKIITTLTGYEWTSGFTFCDLEEGTSRTYDIITEGSFATGAIRYDTGLLFVNEYWPDESVGENNRKTDQYKTFFLDFHTGKVTEIEIGQPGDTGYIRSDHQCYVGQDFAAFVTSKRSGGDRANDRHYLNRIKLETLEPEQEIVSITAAEPHILGVMADGRIVFWYQFNLEEKGICITSTTSASRE</sequence>
<keyword evidence="3" id="KW-1185">Reference proteome</keyword>
<feature type="signal peptide" evidence="1">
    <location>
        <begin position="1"/>
        <end position="27"/>
    </location>
</feature>
<dbReference type="eggNOG" id="ENOG5032V5M">
    <property type="taxonomic scope" value="Bacteria"/>
</dbReference>
<dbReference type="OrthoDB" id="1803838at2"/>
<dbReference type="PROSITE" id="PS51257">
    <property type="entry name" value="PROKAR_LIPOPROTEIN"/>
    <property type="match status" value="1"/>
</dbReference>
<evidence type="ECO:0008006" key="4">
    <source>
        <dbReference type="Google" id="ProtNLM"/>
    </source>
</evidence>
<dbReference type="HOGENOM" id="CLU_456891_0_0_9"/>
<gene>
    <name evidence="2" type="ordered locus">Desde_0859</name>
</gene>
<protein>
    <recommendedName>
        <fullName evidence="4">Lipoprotein</fullName>
    </recommendedName>
</protein>
<feature type="chain" id="PRO_5039375079" description="Lipoprotein" evidence="1">
    <location>
        <begin position="28"/>
        <end position="610"/>
    </location>
</feature>
<dbReference type="KEGG" id="ddh:Desde_0859"/>
<dbReference type="AlphaFoldDB" id="I4A5R5"/>
<evidence type="ECO:0000256" key="1">
    <source>
        <dbReference type="SAM" id="SignalP"/>
    </source>
</evidence>
<name>I4A5R5_DESDJ</name>
<dbReference type="Proteomes" id="UP000006053">
    <property type="component" value="Chromosome"/>
</dbReference>
<reference evidence="2 3" key="2">
    <citation type="journal article" date="2015" name="J. Bacteriol.">
        <title>Genomic, proteomic, and biochemical analysis of the organohalide respiratory pathway in Desulfitobacterium dehalogenans.</title>
        <authorList>
            <person name="Kruse T."/>
            <person name="van de Pas B.A."/>
            <person name="Atteia A."/>
            <person name="Krab K."/>
            <person name="Hagen W.R."/>
            <person name="Goodwin L."/>
            <person name="Chain P."/>
            <person name="Boeren S."/>
            <person name="Maphosa F."/>
            <person name="Schraa G."/>
            <person name="de Vos W.M."/>
            <person name="van der Oost J."/>
            <person name="Smidt H."/>
            <person name="Stams A.J."/>
        </authorList>
    </citation>
    <scope>NUCLEOTIDE SEQUENCE [LARGE SCALE GENOMIC DNA]</scope>
    <source>
        <strain evidence="3">ATCC 51507 / DSM 9161 / JW/IU-DC1</strain>
    </source>
</reference>